<dbReference type="EMBL" id="CP106881">
    <property type="protein sequence ID" value="UYG51079.1"/>
    <property type="molecule type" value="Genomic_DNA"/>
</dbReference>
<accession>A0ABY6G9B7</accession>
<dbReference type="PANTHER" id="PTHR42928:SF5">
    <property type="entry name" value="BLR1237 PROTEIN"/>
    <property type="match status" value="1"/>
</dbReference>
<evidence type="ECO:0000256" key="1">
    <source>
        <dbReference type="ARBA" id="ARBA00006987"/>
    </source>
</evidence>
<evidence type="ECO:0000313" key="4">
    <source>
        <dbReference type="Proteomes" id="UP001162800"/>
    </source>
</evidence>
<feature type="signal peptide" evidence="2">
    <location>
        <begin position="1"/>
        <end position="22"/>
    </location>
</feature>
<dbReference type="InterPro" id="IPR005064">
    <property type="entry name" value="BUG"/>
</dbReference>
<evidence type="ECO:0000256" key="2">
    <source>
        <dbReference type="SAM" id="SignalP"/>
    </source>
</evidence>
<protein>
    <submittedName>
        <fullName evidence="3">Tripartite tricarboxylate transporter substrate binding protein</fullName>
    </submittedName>
</protein>
<dbReference type="Pfam" id="PF03401">
    <property type="entry name" value="TctC"/>
    <property type="match status" value="1"/>
</dbReference>
<gene>
    <name evidence="3" type="ORF">M9799_13405</name>
</gene>
<reference evidence="3" key="1">
    <citation type="submission" date="2022-09" db="EMBL/GenBank/DDBJ databases">
        <title>The complete genome of Acidovorax sp. 5MLIR.</title>
        <authorList>
            <person name="Liu L."/>
            <person name="Yue J."/>
            <person name="Yang F."/>
            <person name="Yuan J."/>
            <person name="Li L."/>
        </authorList>
    </citation>
    <scope>NUCLEOTIDE SEQUENCE</scope>
    <source>
        <strain evidence="3">5MLIR</strain>
    </source>
</reference>
<dbReference type="CDD" id="cd07012">
    <property type="entry name" value="PBP2_Bug_TTT"/>
    <property type="match status" value="1"/>
</dbReference>
<keyword evidence="2" id="KW-0732">Signal</keyword>
<evidence type="ECO:0000313" key="3">
    <source>
        <dbReference type="EMBL" id="UYG51079.1"/>
    </source>
</evidence>
<dbReference type="PIRSF" id="PIRSF017082">
    <property type="entry name" value="YflP"/>
    <property type="match status" value="1"/>
</dbReference>
<dbReference type="InterPro" id="IPR042100">
    <property type="entry name" value="Bug_dom1"/>
</dbReference>
<dbReference type="PANTHER" id="PTHR42928">
    <property type="entry name" value="TRICARBOXYLATE-BINDING PROTEIN"/>
    <property type="match status" value="1"/>
</dbReference>
<feature type="chain" id="PRO_5046093810" evidence="2">
    <location>
        <begin position="23"/>
        <end position="326"/>
    </location>
</feature>
<comment type="similarity">
    <text evidence="1">Belongs to the UPF0065 (bug) family.</text>
</comment>
<name>A0ABY6G9B7_9BURK</name>
<dbReference type="Proteomes" id="UP001162800">
    <property type="component" value="Chromosome"/>
</dbReference>
<organism evidence="3 4">
    <name type="scientific">Comamonas endophytica</name>
    <dbReference type="NCBI Taxonomy" id="2949090"/>
    <lineage>
        <taxon>Bacteria</taxon>
        <taxon>Pseudomonadati</taxon>
        <taxon>Pseudomonadota</taxon>
        <taxon>Betaproteobacteria</taxon>
        <taxon>Burkholderiales</taxon>
        <taxon>Comamonadaceae</taxon>
        <taxon>Comamonas</taxon>
    </lineage>
</organism>
<proteinExistence type="inferred from homology"/>
<keyword evidence="4" id="KW-1185">Reference proteome</keyword>
<dbReference type="SUPFAM" id="SSF53850">
    <property type="entry name" value="Periplasmic binding protein-like II"/>
    <property type="match status" value="1"/>
</dbReference>
<sequence length="326" mass="34117">MNSAFRRIAVGLAIACSAGAHAQPQDTWPSRPIRMVVPFPAGGGVDVLSRYVADALGPKLGQSVVVENRTGAATVIAAEAVANAAPDGYTLLVATTSTLVSNRFQFKKLRYDPDAFVPVSLIGYQPLVILANQSLPATDLKGLIGHAKKHPGALSFASFGNGSLSQLSLEMLKLKTGTEMTHIPFKGAAEALPALIGNQVQVYADTITSSVGYIRNGRLKALATTGAARTQSLPEVPTVAEQGFAGFDMASWAGIVMPRNAPKEAAAKLQDALASVLASKEFKDKLLAFGQELPGNRIGAGAFAEQIKTDLPKIRGLFRAAGIEPV</sequence>
<dbReference type="Gene3D" id="3.40.190.150">
    <property type="entry name" value="Bordetella uptake gene, domain 1"/>
    <property type="match status" value="1"/>
</dbReference>
<dbReference type="Gene3D" id="3.40.190.10">
    <property type="entry name" value="Periplasmic binding protein-like II"/>
    <property type="match status" value="1"/>
</dbReference>
<dbReference type="RefSeq" id="WP_231044974.1">
    <property type="nucleotide sequence ID" value="NZ_CP106881.1"/>
</dbReference>